<sequence length="198" mass="22163">MHLPEPMLKLVESFMRLPGIGPKTAQRLAFFVLKMPDKEVLSFAEALHSVKTDIMFCQECQNISDSPVCQLCQDGSRDHSIICVVEQPKDVIAIERMQEFRGKYHVLQGAISPMDDIGPEDIKIKELIHRLSDERIEEVILAMDPNIEGEATAMYLSRLIKPTGIKVTRLAHGLPVGGDLEYADEITLAKAIEGRKPL</sequence>
<evidence type="ECO:0000256" key="2">
    <source>
        <dbReference type="ARBA" id="ARBA00022763"/>
    </source>
</evidence>
<comment type="caution">
    <text evidence="9">The sequence shown here is derived from an EMBL/GenBank/DDBJ whole genome shotgun (WGS) entry which is preliminary data.</text>
</comment>
<dbReference type="Pfam" id="PF21176">
    <property type="entry name" value="RecR_HhH"/>
    <property type="match status" value="1"/>
</dbReference>
<dbReference type="STRING" id="766136.BHF68_11550"/>
<keyword evidence="4 7" id="KW-0862">Zinc</keyword>
<dbReference type="PROSITE" id="PS01300">
    <property type="entry name" value="RECR"/>
    <property type="match status" value="1"/>
</dbReference>
<dbReference type="GO" id="GO:0003677">
    <property type="term" value="F:DNA binding"/>
    <property type="evidence" value="ECO:0007669"/>
    <property type="project" value="UniProtKB-UniRule"/>
</dbReference>
<evidence type="ECO:0000259" key="8">
    <source>
        <dbReference type="PROSITE" id="PS50880"/>
    </source>
</evidence>
<dbReference type="InterPro" id="IPR006171">
    <property type="entry name" value="TOPRIM_dom"/>
</dbReference>
<dbReference type="PANTHER" id="PTHR30446">
    <property type="entry name" value="RECOMBINATION PROTEIN RECR"/>
    <property type="match status" value="1"/>
</dbReference>
<gene>
    <name evidence="7" type="primary">recR</name>
    <name evidence="9" type="ORF">BHF68_11550</name>
</gene>
<dbReference type="InterPro" id="IPR003583">
    <property type="entry name" value="Hlx-hairpin-Hlx_DNA-bd_motif"/>
</dbReference>
<dbReference type="Pfam" id="PF13662">
    <property type="entry name" value="Toprim_4"/>
    <property type="match status" value="1"/>
</dbReference>
<evidence type="ECO:0000313" key="10">
    <source>
        <dbReference type="Proteomes" id="UP000094296"/>
    </source>
</evidence>
<dbReference type="Pfam" id="PF21175">
    <property type="entry name" value="RecR_C"/>
    <property type="match status" value="1"/>
</dbReference>
<dbReference type="InterPro" id="IPR000093">
    <property type="entry name" value="DNA_Rcmb_RecR"/>
</dbReference>
<keyword evidence="3 7" id="KW-0863">Zinc-finger</keyword>
<evidence type="ECO:0000256" key="6">
    <source>
        <dbReference type="ARBA" id="ARBA00023204"/>
    </source>
</evidence>
<dbReference type="InterPro" id="IPR015967">
    <property type="entry name" value="Rcmb_RecR_Znf"/>
</dbReference>
<dbReference type="PROSITE" id="PS50880">
    <property type="entry name" value="TOPRIM"/>
    <property type="match status" value="1"/>
</dbReference>
<reference evidence="9 10" key="1">
    <citation type="submission" date="2016-09" db="EMBL/GenBank/DDBJ databases">
        <title>Draft genome sequence for the type strain of Desulfuribacillus alkaliarsenatis AHT28, an obligately anaerobic, sulfidogenic bacterium isolated from Russian soda lake sediments.</title>
        <authorList>
            <person name="Abin C.A."/>
            <person name="Hollibaugh J.T."/>
        </authorList>
    </citation>
    <scope>NUCLEOTIDE SEQUENCE [LARGE SCALE GENOMIC DNA]</scope>
    <source>
        <strain evidence="9 10">AHT28</strain>
    </source>
</reference>
<organism evidence="9 10">
    <name type="scientific">Desulfuribacillus alkaliarsenatis</name>
    <dbReference type="NCBI Taxonomy" id="766136"/>
    <lineage>
        <taxon>Bacteria</taxon>
        <taxon>Bacillati</taxon>
        <taxon>Bacillota</taxon>
        <taxon>Desulfuribacillia</taxon>
        <taxon>Desulfuribacillales</taxon>
        <taxon>Desulfuribacillaceae</taxon>
        <taxon>Desulfuribacillus</taxon>
    </lineage>
</organism>
<protein>
    <recommendedName>
        <fullName evidence="7">Recombination protein RecR</fullName>
    </recommendedName>
</protein>
<dbReference type="Pfam" id="PF02132">
    <property type="entry name" value="RecR_ZnF"/>
    <property type="match status" value="1"/>
</dbReference>
<dbReference type="AlphaFoldDB" id="A0A1E5FZ07"/>
<dbReference type="SMART" id="SM00493">
    <property type="entry name" value="TOPRIM"/>
    <property type="match status" value="1"/>
</dbReference>
<dbReference type="PANTHER" id="PTHR30446:SF0">
    <property type="entry name" value="RECOMBINATION PROTEIN RECR"/>
    <property type="match status" value="1"/>
</dbReference>
<keyword evidence="6 7" id="KW-0234">DNA repair</keyword>
<keyword evidence="10" id="KW-1185">Reference proteome</keyword>
<keyword evidence="5 7" id="KW-0233">DNA recombination</keyword>
<dbReference type="Gene3D" id="6.10.250.240">
    <property type="match status" value="1"/>
</dbReference>
<dbReference type="CDD" id="cd01025">
    <property type="entry name" value="TOPRIM_recR"/>
    <property type="match status" value="1"/>
</dbReference>
<dbReference type="Proteomes" id="UP000094296">
    <property type="component" value="Unassembled WGS sequence"/>
</dbReference>
<proteinExistence type="inferred from homology"/>
<dbReference type="GO" id="GO:0008270">
    <property type="term" value="F:zinc ion binding"/>
    <property type="evidence" value="ECO:0007669"/>
    <property type="project" value="UniProtKB-KW"/>
</dbReference>
<feature type="zinc finger region" description="C4-type" evidence="7">
    <location>
        <begin position="57"/>
        <end position="72"/>
    </location>
</feature>
<dbReference type="Gene3D" id="3.40.1360.10">
    <property type="match status" value="1"/>
</dbReference>
<evidence type="ECO:0000256" key="4">
    <source>
        <dbReference type="ARBA" id="ARBA00022833"/>
    </source>
</evidence>
<evidence type="ECO:0000256" key="1">
    <source>
        <dbReference type="ARBA" id="ARBA00022723"/>
    </source>
</evidence>
<evidence type="ECO:0000256" key="7">
    <source>
        <dbReference type="HAMAP-Rule" id="MF_00017"/>
    </source>
</evidence>
<name>A0A1E5FZ07_9FIRM</name>
<dbReference type="InterPro" id="IPR034137">
    <property type="entry name" value="TOPRIM_RecR"/>
</dbReference>
<dbReference type="GO" id="GO:0006281">
    <property type="term" value="P:DNA repair"/>
    <property type="evidence" value="ECO:0007669"/>
    <property type="project" value="UniProtKB-UniRule"/>
</dbReference>
<dbReference type="SUPFAM" id="SSF111304">
    <property type="entry name" value="Recombination protein RecR"/>
    <property type="match status" value="1"/>
</dbReference>
<dbReference type="GO" id="GO:0006310">
    <property type="term" value="P:DNA recombination"/>
    <property type="evidence" value="ECO:0007669"/>
    <property type="project" value="UniProtKB-UniRule"/>
</dbReference>
<accession>A0A1E5FZ07</accession>
<keyword evidence="2 7" id="KW-0227">DNA damage</keyword>
<dbReference type="Gene3D" id="1.10.8.420">
    <property type="entry name" value="RecR Domain 1"/>
    <property type="match status" value="1"/>
</dbReference>
<dbReference type="HAMAP" id="MF_00017">
    <property type="entry name" value="RecR"/>
    <property type="match status" value="1"/>
</dbReference>
<evidence type="ECO:0000313" key="9">
    <source>
        <dbReference type="EMBL" id="OEF95804.1"/>
    </source>
</evidence>
<comment type="function">
    <text evidence="7">May play a role in DNA repair. It seems to be involved in an RecBC-independent recombinational process of DNA repair. It may act with RecF and RecO.</text>
</comment>
<dbReference type="NCBIfam" id="TIGR00615">
    <property type="entry name" value="recR"/>
    <property type="match status" value="1"/>
</dbReference>
<evidence type="ECO:0000256" key="3">
    <source>
        <dbReference type="ARBA" id="ARBA00022771"/>
    </source>
</evidence>
<evidence type="ECO:0000256" key="5">
    <source>
        <dbReference type="ARBA" id="ARBA00023172"/>
    </source>
</evidence>
<dbReference type="OrthoDB" id="9802672at2"/>
<dbReference type="SMART" id="SM00278">
    <property type="entry name" value="HhH1"/>
    <property type="match status" value="1"/>
</dbReference>
<dbReference type="EMBL" id="MIJE01000035">
    <property type="protein sequence ID" value="OEF95804.1"/>
    <property type="molecule type" value="Genomic_DNA"/>
</dbReference>
<dbReference type="RefSeq" id="WP_069644370.1">
    <property type="nucleotide sequence ID" value="NZ_MIJE01000035.1"/>
</dbReference>
<keyword evidence="1 7" id="KW-0479">Metal-binding</keyword>
<comment type="similarity">
    <text evidence="7">Belongs to the RecR family.</text>
</comment>
<dbReference type="InterPro" id="IPR023627">
    <property type="entry name" value="Rcmb_RecR"/>
</dbReference>
<feature type="domain" description="Toprim" evidence="8">
    <location>
        <begin position="80"/>
        <end position="175"/>
    </location>
</feature>